<dbReference type="AlphaFoldDB" id="A0AAV4QP55"/>
<sequence length="104" mass="10946">MAVSLSCHAVKRSPGNIVIVASNEILLGTWSSAGKGAAPCRLLRNGNACPPKRSGHCTAENTTSIATNVNRIDGEIIHLSEGTDTSYHFAYLPSIAHLVMDTDA</sequence>
<comment type="caution">
    <text evidence="1">The sequence shown here is derived from an EMBL/GenBank/DDBJ whole genome shotgun (WGS) entry which is preliminary data.</text>
</comment>
<gene>
    <name evidence="1" type="ORF">CEXT_331191</name>
</gene>
<reference evidence="1 2" key="1">
    <citation type="submission" date="2021-06" db="EMBL/GenBank/DDBJ databases">
        <title>Caerostris extrusa draft genome.</title>
        <authorList>
            <person name="Kono N."/>
            <person name="Arakawa K."/>
        </authorList>
    </citation>
    <scope>NUCLEOTIDE SEQUENCE [LARGE SCALE GENOMIC DNA]</scope>
</reference>
<accession>A0AAV4QP55</accession>
<protein>
    <submittedName>
        <fullName evidence="1">Uncharacterized protein</fullName>
    </submittedName>
</protein>
<organism evidence="1 2">
    <name type="scientific">Caerostris extrusa</name>
    <name type="common">Bark spider</name>
    <name type="synonym">Caerostris bankana</name>
    <dbReference type="NCBI Taxonomy" id="172846"/>
    <lineage>
        <taxon>Eukaryota</taxon>
        <taxon>Metazoa</taxon>
        <taxon>Ecdysozoa</taxon>
        <taxon>Arthropoda</taxon>
        <taxon>Chelicerata</taxon>
        <taxon>Arachnida</taxon>
        <taxon>Araneae</taxon>
        <taxon>Araneomorphae</taxon>
        <taxon>Entelegynae</taxon>
        <taxon>Araneoidea</taxon>
        <taxon>Araneidae</taxon>
        <taxon>Caerostris</taxon>
    </lineage>
</organism>
<evidence type="ECO:0000313" key="1">
    <source>
        <dbReference type="EMBL" id="GIY09830.1"/>
    </source>
</evidence>
<dbReference type="Proteomes" id="UP001054945">
    <property type="component" value="Unassembled WGS sequence"/>
</dbReference>
<keyword evidence="2" id="KW-1185">Reference proteome</keyword>
<evidence type="ECO:0000313" key="2">
    <source>
        <dbReference type="Proteomes" id="UP001054945"/>
    </source>
</evidence>
<name>A0AAV4QP55_CAEEX</name>
<proteinExistence type="predicted"/>
<dbReference type="EMBL" id="BPLR01006433">
    <property type="protein sequence ID" value="GIY09830.1"/>
    <property type="molecule type" value="Genomic_DNA"/>
</dbReference>